<evidence type="ECO:0000259" key="9">
    <source>
        <dbReference type="PROSITE" id="PS50878"/>
    </source>
</evidence>
<proteinExistence type="inferred from homology"/>
<evidence type="ECO:0000256" key="5">
    <source>
        <dbReference type="ARBA" id="ARBA00022722"/>
    </source>
</evidence>
<dbReference type="SUPFAM" id="SSF56672">
    <property type="entry name" value="DNA/RNA polymerases"/>
    <property type="match status" value="1"/>
</dbReference>
<dbReference type="PANTHER" id="PTHR41694:SF3">
    <property type="entry name" value="RNA-DIRECTED DNA POLYMERASE-RELATED"/>
    <property type="match status" value="1"/>
</dbReference>
<reference evidence="10 11" key="1">
    <citation type="submission" date="2019-09" db="EMBL/GenBank/DDBJ databases">
        <title>Bird 10,000 Genomes (B10K) Project - Family phase.</title>
        <authorList>
            <person name="Zhang G."/>
        </authorList>
    </citation>
    <scope>NUCLEOTIDE SEQUENCE [LARGE SCALE GENOMIC DNA]</scope>
    <source>
        <strain evidence="10">B10K-DU-030-25</strain>
    </source>
</reference>
<feature type="non-terminal residue" evidence="10">
    <location>
        <position position="1"/>
    </location>
</feature>
<evidence type="ECO:0000313" key="10">
    <source>
        <dbReference type="EMBL" id="NXA30638.1"/>
    </source>
</evidence>
<sequence length="94" mass="10863">FFSIPLHPEDTEKFAFTVPTLNNSGPTQRYEWTVLPQGMANSPTMCQFYVNKALQPWKKQHPHVLVYHYMDDILLASSAPITEREEDALKTQLL</sequence>
<dbReference type="PROSITE" id="PS50878">
    <property type="entry name" value="RT_POL"/>
    <property type="match status" value="1"/>
</dbReference>
<dbReference type="Gene3D" id="3.30.70.270">
    <property type="match status" value="1"/>
</dbReference>
<evidence type="ECO:0000256" key="1">
    <source>
        <dbReference type="ARBA" id="ARBA00010879"/>
    </source>
</evidence>
<dbReference type="GO" id="GO:0004523">
    <property type="term" value="F:RNA-DNA hybrid ribonuclease activity"/>
    <property type="evidence" value="ECO:0007669"/>
    <property type="project" value="UniProtKB-EC"/>
</dbReference>
<feature type="domain" description="Reverse transcriptase" evidence="9">
    <location>
        <begin position="1"/>
        <end position="94"/>
    </location>
</feature>
<evidence type="ECO:0000256" key="3">
    <source>
        <dbReference type="ARBA" id="ARBA00022679"/>
    </source>
</evidence>
<evidence type="ECO:0000256" key="6">
    <source>
        <dbReference type="ARBA" id="ARBA00022759"/>
    </source>
</evidence>
<dbReference type="GO" id="GO:0003964">
    <property type="term" value="F:RNA-directed DNA polymerase activity"/>
    <property type="evidence" value="ECO:0007669"/>
    <property type="project" value="UniProtKB-KW"/>
</dbReference>
<keyword evidence="5" id="KW-0540">Nuclease</keyword>
<dbReference type="EMBL" id="VZSZ01020716">
    <property type="protein sequence ID" value="NXA30638.1"/>
    <property type="molecule type" value="Genomic_DNA"/>
</dbReference>
<dbReference type="Gene3D" id="3.10.10.10">
    <property type="entry name" value="HIV Type 1 Reverse Transcriptase, subunit A, domain 1"/>
    <property type="match status" value="1"/>
</dbReference>
<keyword evidence="11" id="KW-1185">Reference proteome</keyword>
<dbReference type="PANTHER" id="PTHR41694">
    <property type="entry name" value="ENDOGENOUS RETROVIRUS GROUP K MEMBER POL PROTEIN"/>
    <property type="match status" value="1"/>
</dbReference>
<organism evidence="10 11">
    <name type="scientific">Ibidorhyncha struthersii</name>
    <dbReference type="NCBI Taxonomy" id="425643"/>
    <lineage>
        <taxon>Eukaryota</taxon>
        <taxon>Metazoa</taxon>
        <taxon>Chordata</taxon>
        <taxon>Craniata</taxon>
        <taxon>Vertebrata</taxon>
        <taxon>Euteleostomi</taxon>
        <taxon>Archelosauria</taxon>
        <taxon>Archosauria</taxon>
        <taxon>Dinosauria</taxon>
        <taxon>Saurischia</taxon>
        <taxon>Theropoda</taxon>
        <taxon>Coelurosauria</taxon>
        <taxon>Aves</taxon>
        <taxon>Neognathae</taxon>
        <taxon>Neoaves</taxon>
        <taxon>Charadriiformes</taxon>
        <taxon>Charadriidae</taxon>
        <taxon>Ibidorhyncha</taxon>
    </lineage>
</organism>
<accession>A0A7K7UP08</accession>
<keyword evidence="4" id="KW-0548">Nucleotidyltransferase</keyword>
<dbReference type="GO" id="GO:0035613">
    <property type="term" value="F:RNA stem-loop binding"/>
    <property type="evidence" value="ECO:0007669"/>
    <property type="project" value="TreeGrafter"/>
</dbReference>
<protein>
    <recommendedName>
        <fullName evidence="2">ribonuclease H</fullName>
        <ecNumber evidence="2">3.1.26.4</ecNumber>
    </recommendedName>
</protein>
<keyword evidence="6" id="KW-0255">Endonuclease</keyword>
<dbReference type="InterPro" id="IPR000477">
    <property type="entry name" value="RT_dom"/>
</dbReference>
<keyword evidence="8" id="KW-0695">RNA-directed DNA polymerase</keyword>
<gene>
    <name evidence="10" type="primary">Ervk8_2</name>
    <name evidence="10" type="ORF">IBISTR_R15623</name>
</gene>
<dbReference type="AlphaFoldDB" id="A0A7K7UP08"/>
<evidence type="ECO:0000256" key="8">
    <source>
        <dbReference type="ARBA" id="ARBA00022918"/>
    </source>
</evidence>
<evidence type="ECO:0000313" key="11">
    <source>
        <dbReference type="Proteomes" id="UP000587655"/>
    </source>
</evidence>
<feature type="non-terminal residue" evidence="10">
    <location>
        <position position="94"/>
    </location>
</feature>
<name>A0A7K7UP08_9CHAR</name>
<evidence type="ECO:0000256" key="7">
    <source>
        <dbReference type="ARBA" id="ARBA00022801"/>
    </source>
</evidence>
<dbReference type="InterPro" id="IPR043128">
    <property type="entry name" value="Rev_trsase/Diguanyl_cyclase"/>
</dbReference>
<dbReference type="EC" id="3.1.26.4" evidence="2"/>
<comment type="similarity">
    <text evidence="1">Belongs to the beta type-B retroviral polymerase family. HERV class-II K(HML-2) pol subfamily.</text>
</comment>
<keyword evidence="7" id="KW-0378">Hydrolase</keyword>
<keyword evidence="3" id="KW-0808">Transferase</keyword>
<comment type="caution">
    <text evidence="10">The sequence shown here is derived from an EMBL/GenBank/DDBJ whole genome shotgun (WGS) entry which is preliminary data.</text>
</comment>
<dbReference type="Proteomes" id="UP000587655">
    <property type="component" value="Unassembled WGS sequence"/>
</dbReference>
<dbReference type="InterPro" id="IPR043502">
    <property type="entry name" value="DNA/RNA_pol_sf"/>
</dbReference>
<dbReference type="Pfam" id="PF00078">
    <property type="entry name" value="RVT_1"/>
    <property type="match status" value="1"/>
</dbReference>
<evidence type="ECO:0000256" key="4">
    <source>
        <dbReference type="ARBA" id="ARBA00022695"/>
    </source>
</evidence>
<evidence type="ECO:0000256" key="2">
    <source>
        <dbReference type="ARBA" id="ARBA00012180"/>
    </source>
</evidence>